<dbReference type="PANTHER" id="PTHR32075">
    <property type="entry name" value="ISWI CHROMATIN-REMODELING COMPLEX SUBUNIT YPL216W-RELATED"/>
    <property type="match status" value="1"/>
</dbReference>
<comment type="subcellular location">
    <subcellularLocation>
        <location evidence="1 3">Nucleus</location>
    </subcellularLocation>
</comment>
<proteinExistence type="predicted"/>
<feature type="compositionally biased region" description="Basic and acidic residues" evidence="4">
    <location>
        <begin position="691"/>
        <end position="707"/>
    </location>
</feature>
<dbReference type="OrthoDB" id="332390at2759"/>
<dbReference type="eggNOG" id="KOG1245">
    <property type="taxonomic scope" value="Eukaryota"/>
</dbReference>
<feature type="region of interest" description="Disordered" evidence="4">
    <location>
        <begin position="357"/>
        <end position="383"/>
    </location>
</feature>
<keyword evidence="8" id="KW-1185">Reference proteome</keyword>
<dbReference type="PANTHER" id="PTHR32075:SF6">
    <property type="entry name" value="ISWI CHROMATIN-REMODELING COMPLEX SUBUNIT YPL216W-RELATED"/>
    <property type="match status" value="1"/>
</dbReference>
<dbReference type="Proteomes" id="UP000013776">
    <property type="component" value="Unassembled WGS sequence"/>
</dbReference>
<dbReference type="Pfam" id="PF02791">
    <property type="entry name" value="DDT"/>
    <property type="match status" value="1"/>
</dbReference>
<dbReference type="InterPro" id="IPR018501">
    <property type="entry name" value="DDT_dom"/>
</dbReference>
<reference evidence="7 8" key="1">
    <citation type="journal article" date="2013" name="MBio">
        <title>Genome sequencing of the plant pathogen Taphrina deformans, the causal agent of peach leaf curl.</title>
        <authorList>
            <person name="Cisse O.H."/>
            <person name="Almeida J.M.G.C.F."/>
            <person name="Fonseca A."/>
            <person name="Kumar A.A."/>
            <person name="Salojaervi J."/>
            <person name="Overmyer K."/>
            <person name="Hauser P.M."/>
            <person name="Pagni M."/>
        </authorList>
    </citation>
    <scope>NUCLEOTIDE SEQUENCE [LARGE SCALE GENOMIC DNA]</scope>
    <source>
        <strain evidence="8">PYCC 5710 / ATCC 11124 / CBS 356.35 / IMI 108563 / JCM 9778 / NBRC 8474</strain>
    </source>
</reference>
<evidence type="ECO:0000256" key="3">
    <source>
        <dbReference type="PROSITE-ProRule" id="PRU00475"/>
    </source>
</evidence>
<dbReference type="VEuPathDB" id="FungiDB:TAPDE_003448"/>
<evidence type="ECO:0000259" key="5">
    <source>
        <dbReference type="PROSITE" id="PS50827"/>
    </source>
</evidence>
<evidence type="ECO:0000259" key="6">
    <source>
        <dbReference type="PROSITE" id="PS51136"/>
    </source>
</evidence>
<dbReference type="InterPro" id="IPR028941">
    <property type="entry name" value="WHIM2_dom"/>
</dbReference>
<dbReference type="GO" id="GO:0005634">
    <property type="term" value="C:nucleus"/>
    <property type="evidence" value="ECO:0007669"/>
    <property type="project" value="UniProtKB-SubCell"/>
</dbReference>
<dbReference type="EMBL" id="CAHR02000132">
    <property type="protein sequence ID" value="CCG83249.1"/>
    <property type="molecule type" value="Genomic_DNA"/>
</dbReference>
<dbReference type="STRING" id="1097556.R4XBS6"/>
<evidence type="ECO:0000256" key="1">
    <source>
        <dbReference type="ARBA" id="ARBA00004123"/>
    </source>
</evidence>
<protein>
    <recommendedName>
        <fullName evidence="9">DDT domain protein</fullName>
    </recommendedName>
</protein>
<feature type="region of interest" description="Disordered" evidence="4">
    <location>
        <begin position="690"/>
        <end position="726"/>
    </location>
</feature>
<evidence type="ECO:0000313" key="8">
    <source>
        <dbReference type="Proteomes" id="UP000013776"/>
    </source>
</evidence>
<evidence type="ECO:0008006" key="9">
    <source>
        <dbReference type="Google" id="ProtNLM"/>
    </source>
</evidence>
<feature type="region of interest" description="Disordered" evidence="4">
    <location>
        <begin position="244"/>
        <end position="265"/>
    </location>
</feature>
<name>R4XBS6_TAPDE</name>
<feature type="region of interest" description="Disordered" evidence="4">
    <location>
        <begin position="538"/>
        <end position="565"/>
    </location>
</feature>
<dbReference type="GO" id="GO:0000785">
    <property type="term" value="C:chromatin"/>
    <property type="evidence" value="ECO:0007669"/>
    <property type="project" value="UniProtKB-ARBA"/>
</dbReference>
<comment type="caution">
    <text evidence="7">The sequence shown here is derived from an EMBL/GenBank/DDBJ whole genome shotgun (WGS) entry which is preliminary data.</text>
</comment>
<organism evidence="7 8">
    <name type="scientific">Taphrina deformans (strain PYCC 5710 / ATCC 11124 / CBS 356.35 / IMI 108563 / JCM 9778 / NBRC 8474)</name>
    <name type="common">Peach leaf curl fungus</name>
    <name type="synonym">Lalaria deformans</name>
    <dbReference type="NCBI Taxonomy" id="1097556"/>
    <lineage>
        <taxon>Eukaryota</taxon>
        <taxon>Fungi</taxon>
        <taxon>Dikarya</taxon>
        <taxon>Ascomycota</taxon>
        <taxon>Taphrinomycotina</taxon>
        <taxon>Taphrinomycetes</taxon>
        <taxon>Taphrinales</taxon>
        <taxon>Taphrinaceae</taxon>
        <taxon>Taphrina</taxon>
    </lineage>
</organism>
<dbReference type="GO" id="GO:0031509">
    <property type="term" value="P:subtelomeric heterochromatin formation"/>
    <property type="evidence" value="ECO:0007669"/>
    <property type="project" value="TreeGrafter"/>
</dbReference>
<sequence length="832" mass="94469">MLILAQVLYRRKPVHLETVKDAGLWDSPNRLIWQIPETQEIYVNYEDFLQRKAFYDTRTFTCEVTGKTNLTYAEAHRSEIAEAKDLDESFPDSLKEPVLRKAHALTIPRLDGLVDLIYDTFKGDYFPGENVLVQIDGYREGAQIREKTKLEEVLFPDGFHRPASARYVIELDEEVEDGKSRLRTVEESTISRERNVFSKVVLRYFLRNTVRRDAKLGSPWQVKPEYAKKYRIAPLETKEAVKAVRASSPARADEKSAQAQDPGQDASVAIKDLVEDLDLPPRKRKRPKLEHSLPVSQDLVPNLLEVWAFFNVFLEVLTLDSFTLDDFGDALQAPERSELVDELYCSILATLSDDKTGPFPAVRPAETSEQDEQEASEPAAELSPRLQEISQIAPTWKAQLAEQDFEHGHYVTILLGILGEVSKTATNPFPDTILDTILRAHQGGQDLSLTFRTLSADMKLRVLMLLIDLTWQTSTVRQYIDECMDNLTVLRKERADATKVRKTWTDAIHQLRLRMRAQFPRLTVATAGLSREEQLRLGVGVGEDNGSSKPGSSDAESDGEDDSVLGASVFGRRRTSYRLVHKAGTEPDIDVDPTDAKNPFRSRDDFEWEIQKMKKLVVKADARIARIEEEFRESDAQRLRRLGQDRYLNTYWWLESCGMPVHGMPNCSTSHAGYATGRIFVQGPSEAAATELEHRGAPHDARRRTEQPEEEEEERGEGGTRAGGWGYYETEDQVRDLVEYLDPRGTRESKLRAALEVRLKPILHGMAHRARYLRGQAAGERRSSRKHPPSGDDDLARFQRWRNTLARKALGAPHSGEVPAKGVAVTKKKRRR</sequence>
<dbReference type="Pfam" id="PF10537">
    <property type="entry name" value="WAC_Acf1_DNA_bd"/>
    <property type="match status" value="1"/>
</dbReference>
<dbReference type="SMART" id="SM00571">
    <property type="entry name" value="DDT"/>
    <property type="match status" value="1"/>
</dbReference>
<evidence type="ECO:0000256" key="4">
    <source>
        <dbReference type="SAM" id="MobiDB-lite"/>
    </source>
</evidence>
<feature type="domain" description="WAC" evidence="6">
    <location>
        <begin position="30"/>
        <end position="140"/>
    </location>
</feature>
<dbReference type="PROSITE" id="PS51136">
    <property type="entry name" value="WAC"/>
    <property type="match status" value="1"/>
</dbReference>
<accession>R4XBS6</accession>
<dbReference type="GO" id="GO:0000781">
    <property type="term" value="C:chromosome, telomeric region"/>
    <property type="evidence" value="ECO:0007669"/>
    <property type="project" value="GOC"/>
</dbReference>
<dbReference type="AlphaFoldDB" id="R4XBS6"/>
<dbReference type="PROSITE" id="PS50827">
    <property type="entry name" value="DDT"/>
    <property type="match status" value="1"/>
</dbReference>
<dbReference type="InterPro" id="IPR013136">
    <property type="entry name" value="WSTF_Acf1_Cbp146"/>
</dbReference>
<feature type="region of interest" description="Disordered" evidence="4">
    <location>
        <begin position="775"/>
        <end position="796"/>
    </location>
</feature>
<gene>
    <name evidence="7" type="ORF">TAPDE_003448</name>
</gene>
<feature type="domain" description="DDT" evidence="5">
    <location>
        <begin position="297"/>
        <end position="357"/>
    </location>
</feature>
<keyword evidence="2 3" id="KW-0539">Nucleus</keyword>
<dbReference type="Pfam" id="PF15613">
    <property type="entry name" value="WSD"/>
    <property type="match status" value="1"/>
</dbReference>
<feature type="region of interest" description="Disordered" evidence="4">
    <location>
        <begin position="808"/>
        <end position="832"/>
    </location>
</feature>
<evidence type="ECO:0000256" key="2">
    <source>
        <dbReference type="ARBA" id="ARBA00023242"/>
    </source>
</evidence>
<evidence type="ECO:0000313" key="7">
    <source>
        <dbReference type="EMBL" id="CCG83249.1"/>
    </source>
</evidence>